<dbReference type="RefSeq" id="WP_222157365.1">
    <property type="nucleotide sequence ID" value="NZ_CP081864.1"/>
</dbReference>
<gene>
    <name evidence="2" type="ORF">K6K13_12735</name>
</gene>
<evidence type="ECO:0000313" key="3">
    <source>
        <dbReference type="Proteomes" id="UP000825886"/>
    </source>
</evidence>
<feature type="signal peptide" evidence="1">
    <location>
        <begin position="1"/>
        <end position="20"/>
    </location>
</feature>
<sequence length="128" mass="13914">MNFQIVRGLLSAVLVLGAVACSSKPPVLTINERQTLVLDASLLSAGITASKPDLTTRSEGGSAWAVLRNTSSQAVAVQYRFYWYDGKGLDVLPYDEVRSVLVQAQSEVRISGAHEGQNVQQVRLHLFL</sequence>
<protein>
    <submittedName>
        <fullName evidence="2">DUF1425 domain-containing protein</fullName>
    </submittedName>
</protein>
<keyword evidence="3" id="KW-1185">Reference proteome</keyword>
<dbReference type="InterPro" id="IPR010824">
    <property type="entry name" value="DUF1425"/>
</dbReference>
<evidence type="ECO:0000256" key="1">
    <source>
        <dbReference type="SAM" id="SignalP"/>
    </source>
</evidence>
<dbReference type="Gene3D" id="2.60.40.3230">
    <property type="match status" value="1"/>
</dbReference>
<proteinExistence type="predicted"/>
<accession>A0ABX9AGK0</accession>
<keyword evidence="1" id="KW-0732">Signal</keyword>
<organism evidence="2 3">
    <name type="scientific">Symbiopectobacterium purcellii</name>
    <dbReference type="NCBI Taxonomy" id="2871826"/>
    <lineage>
        <taxon>Bacteria</taxon>
        <taxon>Pseudomonadati</taxon>
        <taxon>Pseudomonadota</taxon>
        <taxon>Gammaproteobacteria</taxon>
        <taxon>Enterobacterales</taxon>
        <taxon>Enterobacteriaceae</taxon>
    </lineage>
</organism>
<dbReference type="PROSITE" id="PS51257">
    <property type="entry name" value="PROKAR_LIPOPROTEIN"/>
    <property type="match status" value="1"/>
</dbReference>
<evidence type="ECO:0000313" key="2">
    <source>
        <dbReference type="EMBL" id="QZN94238.1"/>
    </source>
</evidence>
<reference evidence="2 3" key="1">
    <citation type="submission" date="2021-08" db="EMBL/GenBank/DDBJ databases">
        <title>Culture and genomic analysis of Symbiopectobacterium purcellii sp. nov. gen. nov., isolated from the leafhopper Empoasca decipiens.</title>
        <authorList>
            <person name="Nadal-Jimenez P."/>
            <person name="Siozios S."/>
            <person name="Halliday N."/>
            <person name="Camara M."/>
            <person name="Hurst G.D.D."/>
        </authorList>
    </citation>
    <scope>NUCLEOTIDE SEQUENCE [LARGE SCALE GENOMIC DNA]</scope>
    <source>
        <strain evidence="2 3">SyEd1</strain>
    </source>
</reference>
<dbReference type="EMBL" id="CP081864">
    <property type="protein sequence ID" value="QZN94238.1"/>
    <property type="molecule type" value="Genomic_DNA"/>
</dbReference>
<dbReference type="InterPro" id="IPR038483">
    <property type="entry name" value="YcfL-like_sf"/>
</dbReference>
<name>A0ABX9AGK0_9ENTR</name>
<dbReference type="CDD" id="cd09030">
    <property type="entry name" value="DUF1425"/>
    <property type="match status" value="1"/>
</dbReference>
<feature type="chain" id="PRO_5047310404" evidence="1">
    <location>
        <begin position="21"/>
        <end position="128"/>
    </location>
</feature>
<dbReference type="Pfam" id="PF07233">
    <property type="entry name" value="DUF1425"/>
    <property type="match status" value="1"/>
</dbReference>
<dbReference type="Proteomes" id="UP000825886">
    <property type="component" value="Chromosome"/>
</dbReference>